<reference evidence="1" key="2">
    <citation type="journal article" date="2024" name="Plant">
        <title>Genomic evolution and insights into agronomic trait innovations of Sesamum species.</title>
        <authorList>
            <person name="Miao H."/>
            <person name="Wang L."/>
            <person name="Qu L."/>
            <person name="Liu H."/>
            <person name="Sun Y."/>
            <person name="Le M."/>
            <person name="Wang Q."/>
            <person name="Wei S."/>
            <person name="Zheng Y."/>
            <person name="Lin W."/>
            <person name="Duan Y."/>
            <person name="Cao H."/>
            <person name="Xiong S."/>
            <person name="Wang X."/>
            <person name="Wei L."/>
            <person name="Li C."/>
            <person name="Ma Q."/>
            <person name="Ju M."/>
            <person name="Zhao R."/>
            <person name="Li G."/>
            <person name="Mu C."/>
            <person name="Tian Q."/>
            <person name="Mei H."/>
            <person name="Zhang T."/>
            <person name="Gao T."/>
            <person name="Zhang H."/>
        </authorList>
    </citation>
    <scope>NUCLEOTIDE SEQUENCE</scope>
    <source>
        <strain evidence="1">3651</strain>
    </source>
</reference>
<keyword evidence="2" id="KW-1185">Reference proteome</keyword>
<proteinExistence type="predicted"/>
<organism evidence="1 2">
    <name type="scientific">Sesamum alatum</name>
    <dbReference type="NCBI Taxonomy" id="300844"/>
    <lineage>
        <taxon>Eukaryota</taxon>
        <taxon>Viridiplantae</taxon>
        <taxon>Streptophyta</taxon>
        <taxon>Embryophyta</taxon>
        <taxon>Tracheophyta</taxon>
        <taxon>Spermatophyta</taxon>
        <taxon>Magnoliopsida</taxon>
        <taxon>eudicotyledons</taxon>
        <taxon>Gunneridae</taxon>
        <taxon>Pentapetalae</taxon>
        <taxon>asterids</taxon>
        <taxon>lamiids</taxon>
        <taxon>Lamiales</taxon>
        <taxon>Pedaliaceae</taxon>
        <taxon>Sesamum</taxon>
    </lineage>
</organism>
<protein>
    <submittedName>
        <fullName evidence="1">Uncharacterized protein</fullName>
    </submittedName>
</protein>
<dbReference type="EMBL" id="JACGWO010000004">
    <property type="protein sequence ID" value="KAK4428226.1"/>
    <property type="molecule type" value="Genomic_DNA"/>
</dbReference>
<reference evidence="1" key="1">
    <citation type="submission" date="2020-06" db="EMBL/GenBank/DDBJ databases">
        <authorList>
            <person name="Li T."/>
            <person name="Hu X."/>
            <person name="Zhang T."/>
            <person name="Song X."/>
            <person name="Zhang H."/>
            <person name="Dai N."/>
            <person name="Sheng W."/>
            <person name="Hou X."/>
            <person name="Wei L."/>
        </authorList>
    </citation>
    <scope>NUCLEOTIDE SEQUENCE</scope>
    <source>
        <strain evidence="1">3651</strain>
        <tissue evidence="1">Leaf</tissue>
    </source>
</reference>
<sequence>MPRCTRASSSREPSSPAPNEISLNSFASISSIPSKMSAKSTIKITKTVDLPGGYDVLTPVEYQRANNLPQVASVFRPANVYSWGMPFSLFSMPGLVFIHEKPSSYGTMKTRFSHVRKDNWEVSLAWHPSLNELPPINFKAVMERVRGVGLLEHGFKANELLEENLLIVAGLYPVEDT</sequence>
<dbReference type="AlphaFoldDB" id="A0AAE2CN29"/>
<gene>
    <name evidence="1" type="ORF">Salat_1122200</name>
</gene>
<name>A0AAE2CN29_9LAMI</name>
<evidence type="ECO:0000313" key="1">
    <source>
        <dbReference type="EMBL" id="KAK4428226.1"/>
    </source>
</evidence>
<comment type="caution">
    <text evidence="1">The sequence shown here is derived from an EMBL/GenBank/DDBJ whole genome shotgun (WGS) entry which is preliminary data.</text>
</comment>
<accession>A0AAE2CN29</accession>
<dbReference type="Proteomes" id="UP001293254">
    <property type="component" value="Unassembled WGS sequence"/>
</dbReference>
<evidence type="ECO:0000313" key="2">
    <source>
        <dbReference type="Proteomes" id="UP001293254"/>
    </source>
</evidence>